<dbReference type="AlphaFoldDB" id="C1EI30"/>
<dbReference type="Proteomes" id="UP000002009">
    <property type="component" value="Chromosome 15"/>
</dbReference>
<keyword evidence="2" id="KW-1185">Reference proteome</keyword>
<name>C1EI30_MICCC</name>
<reference evidence="1 2" key="1">
    <citation type="journal article" date="2009" name="Science">
        <title>Green evolution and dynamic adaptations revealed by genomes of the marine picoeukaryotes Micromonas.</title>
        <authorList>
            <person name="Worden A.Z."/>
            <person name="Lee J.H."/>
            <person name="Mock T."/>
            <person name="Rouze P."/>
            <person name="Simmons M.P."/>
            <person name="Aerts A.L."/>
            <person name="Allen A.E."/>
            <person name="Cuvelier M.L."/>
            <person name="Derelle E."/>
            <person name="Everett M.V."/>
            <person name="Foulon E."/>
            <person name="Grimwood J."/>
            <person name="Gundlach H."/>
            <person name="Henrissat B."/>
            <person name="Napoli C."/>
            <person name="McDonald S.M."/>
            <person name="Parker M.S."/>
            <person name="Rombauts S."/>
            <person name="Salamov A."/>
            <person name="Von Dassow P."/>
            <person name="Badger J.H."/>
            <person name="Coutinho P.M."/>
            <person name="Demir E."/>
            <person name="Dubchak I."/>
            <person name="Gentemann C."/>
            <person name="Eikrem W."/>
            <person name="Gready J.E."/>
            <person name="John U."/>
            <person name="Lanier W."/>
            <person name="Lindquist E.A."/>
            <person name="Lucas S."/>
            <person name="Mayer K.F."/>
            <person name="Moreau H."/>
            <person name="Not F."/>
            <person name="Otillar R."/>
            <person name="Panaud O."/>
            <person name="Pangilinan J."/>
            <person name="Paulsen I."/>
            <person name="Piegu B."/>
            <person name="Poliakov A."/>
            <person name="Robbens S."/>
            <person name="Schmutz J."/>
            <person name="Toulza E."/>
            <person name="Wyss T."/>
            <person name="Zelensky A."/>
            <person name="Zhou K."/>
            <person name="Armbrust E.V."/>
            <person name="Bhattacharya D."/>
            <person name="Goodenough U.W."/>
            <person name="Van de Peer Y."/>
            <person name="Grigoriev I.V."/>
        </authorList>
    </citation>
    <scope>NUCLEOTIDE SEQUENCE [LARGE SCALE GENOMIC DNA]</scope>
    <source>
        <strain evidence="2">RCC299 / NOUM17</strain>
    </source>
</reference>
<dbReference type="OMA" id="WKECAPR"/>
<dbReference type="RefSeq" id="XP_002506527.1">
    <property type="nucleotide sequence ID" value="XM_002506481.1"/>
</dbReference>
<evidence type="ECO:0000313" key="1">
    <source>
        <dbReference type="EMBL" id="ACO67785.1"/>
    </source>
</evidence>
<accession>C1EI30</accession>
<dbReference type="OrthoDB" id="10547318at2759"/>
<protein>
    <submittedName>
        <fullName evidence="1">Uncharacterized protein</fullName>
    </submittedName>
</protein>
<gene>
    <name evidence="1" type="ORF">MICPUN_104324</name>
</gene>
<dbReference type="EMBL" id="CP001333">
    <property type="protein sequence ID" value="ACO67785.1"/>
    <property type="molecule type" value="Genomic_DNA"/>
</dbReference>
<sequence>MEAAHHRLSDACLLVSRAAGTLEAACAEYETAQATVRRWSQTGTGDPTSLDDVLDRAKGIRQMRLDDGDAPSTSSKRRTLPVDFVELKQRYMSVVPTNERVLLDIRERVSEASRGFMDKLAARRRRRGGASGGSSDEREDCLNARSVLGALRWIQGTMKATDWTRLRAEEMSTGELCDAAYALGNVVRLWKECGPVLDALMNSDDVKVLRRRDDFLTVLAQSKHLRYANRNVYAEVDERALRQMDGATGEPSFLTWLPRECWLDGSAPPQPPEPNLSCDRTQYVEIALVWQQIQMNFFMAHLENALYKEVVPELFDDIDDEDDDTVAYKLRLARSIVLAGKSRRCATIGVYQDVE</sequence>
<organism evidence="1 2">
    <name type="scientific">Micromonas commoda (strain RCC299 / NOUM17 / CCMP2709)</name>
    <name type="common">Picoplanktonic green alga</name>
    <dbReference type="NCBI Taxonomy" id="296587"/>
    <lineage>
        <taxon>Eukaryota</taxon>
        <taxon>Viridiplantae</taxon>
        <taxon>Chlorophyta</taxon>
        <taxon>Mamiellophyceae</taxon>
        <taxon>Mamiellales</taxon>
        <taxon>Mamiellaceae</taxon>
        <taxon>Micromonas</taxon>
    </lineage>
</organism>
<evidence type="ECO:0000313" key="2">
    <source>
        <dbReference type="Proteomes" id="UP000002009"/>
    </source>
</evidence>
<dbReference type="InParanoid" id="C1EI30"/>
<dbReference type="GeneID" id="8249287"/>
<dbReference type="KEGG" id="mis:MICPUN_104324"/>
<proteinExistence type="predicted"/>